<gene>
    <name evidence="1" type="ORF">NDU88_002569</name>
</gene>
<evidence type="ECO:0000313" key="1">
    <source>
        <dbReference type="EMBL" id="KAJ1097450.1"/>
    </source>
</evidence>
<organism evidence="1 2">
    <name type="scientific">Pleurodeles waltl</name>
    <name type="common">Iberian ribbed newt</name>
    <dbReference type="NCBI Taxonomy" id="8319"/>
    <lineage>
        <taxon>Eukaryota</taxon>
        <taxon>Metazoa</taxon>
        <taxon>Chordata</taxon>
        <taxon>Craniata</taxon>
        <taxon>Vertebrata</taxon>
        <taxon>Euteleostomi</taxon>
        <taxon>Amphibia</taxon>
        <taxon>Batrachia</taxon>
        <taxon>Caudata</taxon>
        <taxon>Salamandroidea</taxon>
        <taxon>Salamandridae</taxon>
        <taxon>Pleurodelinae</taxon>
        <taxon>Pleurodeles</taxon>
    </lineage>
</organism>
<dbReference type="Proteomes" id="UP001066276">
    <property type="component" value="Chromosome 10"/>
</dbReference>
<dbReference type="AlphaFoldDB" id="A0AAV7M3R2"/>
<proteinExistence type="predicted"/>
<comment type="caution">
    <text evidence="1">The sequence shown here is derived from an EMBL/GenBank/DDBJ whole genome shotgun (WGS) entry which is preliminary data.</text>
</comment>
<reference evidence="1" key="1">
    <citation type="journal article" date="2022" name="bioRxiv">
        <title>Sequencing and chromosome-scale assembly of the giantPleurodeles waltlgenome.</title>
        <authorList>
            <person name="Brown T."/>
            <person name="Elewa A."/>
            <person name="Iarovenko S."/>
            <person name="Subramanian E."/>
            <person name="Araus A.J."/>
            <person name="Petzold A."/>
            <person name="Susuki M."/>
            <person name="Suzuki K.-i.T."/>
            <person name="Hayashi T."/>
            <person name="Toyoda A."/>
            <person name="Oliveira C."/>
            <person name="Osipova E."/>
            <person name="Leigh N.D."/>
            <person name="Simon A."/>
            <person name="Yun M.H."/>
        </authorList>
    </citation>
    <scope>NUCLEOTIDE SEQUENCE</scope>
    <source>
        <strain evidence="1">20211129_DDA</strain>
        <tissue evidence="1">Liver</tissue>
    </source>
</reference>
<keyword evidence="2" id="KW-1185">Reference proteome</keyword>
<sequence>MTCGVCRSLGQTVLKLERQISDINRQVPHKSGSMGNATWTVGELNKARDTLEKNDYKLYTEMQHEQGDHRGRLWTWLVNKERGRNAVVSIGHMNGAPLTTQENILAQFAEFYKTLYAQMGQVYYAGIATILDEAHIAKVDEDTRATLNAPNDESDIRWAIKHMNTGKTPGIDKSGIGWAIKHMNKGKTPGIDGLPDACGSVVGACASQVHGSL</sequence>
<evidence type="ECO:0000313" key="2">
    <source>
        <dbReference type="Proteomes" id="UP001066276"/>
    </source>
</evidence>
<dbReference type="EMBL" id="JANPWB010000014">
    <property type="protein sequence ID" value="KAJ1097450.1"/>
    <property type="molecule type" value="Genomic_DNA"/>
</dbReference>
<name>A0AAV7M3R2_PLEWA</name>
<accession>A0AAV7M3R2</accession>
<protein>
    <submittedName>
        <fullName evidence="1">Uncharacterized protein</fullName>
    </submittedName>
</protein>